<accession>A0A9Q9AW89</accession>
<keyword evidence="3" id="KW-1185">Reference proteome</keyword>
<dbReference type="EMBL" id="CP099425">
    <property type="protein sequence ID" value="USW56599.1"/>
    <property type="molecule type" value="Genomic_DNA"/>
</dbReference>
<protein>
    <submittedName>
        <fullName evidence="2">Uncharacterized protein</fullName>
    </submittedName>
</protein>
<gene>
    <name evidence="2" type="ORF">Slin15195_G099180</name>
</gene>
<organism evidence="2 3">
    <name type="scientific">Septoria linicola</name>
    <dbReference type="NCBI Taxonomy" id="215465"/>
    <lineage>
        <taxon>Eukaryota</taxon>
        <taxon>Fungi</taxon>
        <taxon>Dikarya</taxon>
        <taxon>Ascomycota</taxon>
        <taxon>Pezizomycotina</taxon>
        <taxon>Dothideomycetes</taxon>
        <taxon>Dothideomycetidae</taxon>
        <taxon>Mycosphaerellales</taxon>
        <taxon>Mycosphaerellaceae</taxon>
        <taxon>Septoria</taxon>
    </lineage>
</organism>
<proteinExistence type="predicted"/>
<sequence>MQQENAIQVAFGVIATVIGIATIWLSNMDWKQFFTRGRSGTHRSILPQFEEGRPRSYALNHIRAYEMYQMHTIPQHTADHPLSGRDYTVTS</sequence>
<evidence type="ECO:0000256" key="1">
    <source>
        <dbReference type="SAM" id="Phobius"/>
    </source>
</evidence>
<keyword evidence="1" id="KW-0812">Transmembrane</keyword>
<feature type="transmembrane region" description="Helical" evidence="1">
    <location>
        <begin position="6"/>
        <end position="26"/>
    </location>
</feature>
<dbReference type="AlphaFoldDB" id="A0A9Q9AW89"/>
<evidence type="ECO:0000313" key="2">
    <source>
        <dbReference type="EMBL" id="USW56599.1"/>
    </source>
</evidence>
<dbReference type="Proteomes" id="UP001056384">
    <property type="component" value="Chromosome 8"/>
</dbReference>
<reference evidence="2" key="1">
    <citation type="submission" date="2022-06" db="EMBL/GenBank/DDBJ databases">
        <title>Complete genome sequences of two strains of the flax pathogen Septoria linicola.</title>
        <authorList>
            <person name="Lapalu N."/>
            <person name="Simon A."/>
            <person name="Demenou B."/>
            <person name="Paumier D."/>
            <person name="Guillot M.-P."/>
            <person name="Gout L."/>
            <person name="Valade R."/>
        </authorList>
    </citation>
    <scope>NUCLEOTIDE SEQUENCE</scope>
    <source>
        <strain evidence="2">SE15195</strain>
    </source>
</reference>
<evidence type="ECO:0000313" key="3">
    <source>
        <dbReference type="Proteomes" id="UP001056384"/>
    </source>
</evidence>
<name>A0A9Q9AW89_9PEZI</name>
<keyword evidence="1" id="KW-0472">Membrane</keyword>
<keyword evidence="1" id="KW-1133">Transmembrane helix</keyword>